<reference evidence="4" key="1">
    <citation type="submission" date="2021-08" db="EMBL/GenBank/DDBJ databases">
        <authorList>
            <person name="Nwanade C."/>
            <person name="Wang M."/>
            <person name="Masoudi A."/>
            <person name="Yu Z."/>
            <person name="Liu J."/>
        </authorList>
    </citation>
    <scope>NUCLEOTIDE SEQUENCE</scope>
    <source>
        <strain evidence="4">S141</strain>
        <plasmid evidence="4">unnamed5</plasmid>
    </source>
</reference>
<proteinExistence type="predicted"/>
<keyword evidence="5" id="KW-1185">Reference proteome</keyword>
<dbReference type="Proteomes" id="UP001058184">
    <property type="component" value="Plasmid unnamed5"/>
</dbReference>
<dbReference type="InterPro" id="IPR008687">
    <property type="entry name" value="MobC"/>
</dbReference>
<dbReference type="EMBL" id="CP081083">
    <property type="protein sequence ID" value="UWQ61082.1"/>
    <property type="molecule type" value="Genomic_DNA"/>
</dbReference>
<sequence>MPTRKKQAKTYLTADRHARLEALAAARGQTVSAFLSQLTGIVLGDNAGPAEPPRPSSRARREGKVTVRLAPDVRDMLLEEAARAGVTPSTWAASLLTARLCTAPQPMTRDRRRFMSGLRQIQGLATNVNQIAHAMNRGVFTGDSYAPAKAEVEQLRAEVATLRQQLRDFARGRLAFQLGLDEEALPD</sequence>
<accession>A0ABY5X3B6</accession>
<protein>
    <submittedName>
        <fullName evidence="4">Plasmid mobilization relaxosome protein MobC</fullName>
    </submittedName>
</protein>
<evidence type="ECO:0000256" key="1">
    <source>
        <dbReference type="SAM" id="Coils"/>
    </source>
</evidence>
<keyword evidence="4" id="KW-0614">Plasmid</keyword>
<evidence type="ECO:0000313" key="4">
    <source>
        <dbReference type="EMBL" id="UWQ61082.1"/>
    </source>
</evidence>
<organism evidence="4 5">
    <name type="scientific">Leisingera caerulea</name>
    <name type="common">Phaeobacter caeruleus</name>
    <dbReference type="NCBI Taxonomy" id="506591"/>
    <lineage>
        <taxon>Bacteria</taxon>
        <taxon>Pseudomonadati</taxon>
        <taxon>Pseudomonadota</taxon>
        <taxon>Alphaproteobacteria</taxon>
        <taxon>Rhodobacterales</taxon>
        <taxon>Roseobacteraceae</taxon>
        <taxon>Leisingera</taxon>
    </lineage>
</organism>
<name>A0ABY5X3B6_LEICA</name>
<feature type="domain" description="Bacterial mobilisation" evidence="3">
    <location>
        <begin position="118"/>
        <end position="160"/>
    </location>
</feature>
<evidence type="ECO:0000259" key="3">
    <source>
        <dbReference type="Pfam" id="PF05713"/>
    </source>
</evidence>
<gene>
    <name evidence="4" type="primary">mobC</name>
    <name evidence="4" type="ORF">K3722_21515</name>
</gene>
<geneLocation type="plasmid" evidence="4 5">
    <name>unnamed5</name>
</geneLocation>
<feature type="region of interest" description="Disordered" evidence="2">
    <location>
        <begin position="44"/>
        <end position="63"/>
    </location>
</feature>
<keyword evidence="1" id="KW-0175">Coiled coil</keyword>
<feature type="coiled-coil region" evidence="1">
    <location>
        <begin position="145"/>
        <end position="172"/>
    </location>
</feature>
<dbReference type="Pfam" id="PF05713">
    <property type="entry name" value="MobC"/>
    <property type="match status" value="1"/>
</dbReference>
<evidence type="ECO:0000256" key="2">
    <source>
        <dbReference type="SAM" id="MobiDB-lite"/>
    </source>
</evidence>
<evidence type="ECO:0000313" key="5">
    <source>
        <dbReference type="Proteomes" id="UP001058184"/>
    </source>
</evidence>